<dbReference type="EMBL" id="CAJOBA010000467">
    <property type="protein sequence ID" value="CAF3534521.1"/>
    <property type="molecule type" value="Genomic_DNA"/>
</dbReference>
<evidence type="ECO:0000313" key="2">
    <source>
        <dbReference type="EMBL" id="CAF0996514.1"/>
    </source>
</evidence>
<organism evidence="2 5">
    <name type="scientific">Didymodactylos carnosus</name>
    <dbReference type="NCBI Taxonomy" id="1234261"/>
    <lineage>
        <taxon>Eukaryota</taxon>
        <taxon>Metazoa</taxon>
        <taxon>Spiralia</taxon>
        <taxon>Gnathifera</taxon>
        <taxon>Rotifera</taxon>
        <taxon>Eurotatoria</taxon>
        <taxon>Bdelloidea</taxon>
        <taxon>Philodinida</taxon>
        <taxon>Philodinidae</taxon>
        <taxon>Didymodactylos</taxon>
    </lineage>
</organism>
<dbReference type="Proteomes" id="UP000682733">
    <property type="component" value="Unassembled WGS sequence"/>
</dbReference>
<keyword evidence="5" id="KW-1185">Reference proteome</keyword>
<comment type="caution">
    <text evidence="2">The sequence shown here is derived from an EMBL/GenBank/DDBJ whole genome shotgun (WGS) entry which is preliminary data.</text>
</comment>
<dbReference type="EMBL" id="CAJOBC010003120">
    <property type="protein sequence ID" value="CAF3768116.1"/>
    <property type="molecule type" value="Genomic_DNA"/>
</dbReference>
<dbReference type="Proteomes" id="UP000681722">
    <property type="component" value="Unassembled WGS sequence"/>
</dbReference>
<evidence type="ECO:0000313" key="1">
    <source>
        <dbReference type="EMBL" id="CAF0755315.1"/>
    </source>
</evidence>
<evidence type="ECO:0000313" key="3">
    <source>
        <dbReference type="EMBL" id="CAF3534521.1"/>
    </source>
</evidence>
<dbReference type="Proteomes" id="UP000663829">
    <property type="component" value="Unassembled WGS sequence"/>
</dbReference>
<dbReference type="Proteomes" id="UP000677228">
    <property type="component" value="Unassembled WGS sequence"/>
</dbReference>
<name>A0A814GHM4_9BILA</name>
<dbReference type="EMBL" id="CAJNOQ010003120">
    <property type="protein sequence ID" value="CAF0996514.1"/>
    <property type="molecule type" value="Genomic_DNA"/>
</dbReference>
<protein>
    <submittedName>
        <fullName evidence="2">Uncharacterized protein</fullName>
    </submittedName>
</protein>
<sequence length="164" mass="18946">MLEGVQGLARRLMKQCFDFPNESLEKIDEFDLDLVVIVDESIRSEDKRTDILEQLTQLSFGGMNVEIMPKFDLTEYFYVRNVTQNELLILKTEPNVDDVYLFYTDDCFNDMKIESVRPSVHALANGLSLTWSLSNINDPGIPHASDKPNSSHIIEIFQRWLQTI</sequence>
<proteinExistence type="predicted"/>
<dbReference type="EMBL" id="CAJNOK010000467">
    <property type="protein sequence ID" value="CAF0755315.1"/>
    <property type="molecule type" value="Genomic_DNA"/>
</dbReference>
<dbReference type="AlphaFoldDB" id="A0A814GHM4"/>
<accession>A0A814GHM4</accession>
<evidence type="ECO:0000313" key="5">
    <source>
        <dbReference type="Proteomes" id="UP000663829"/>
    </source>
</evidence>
<evidence type="ECO:0000313" key="4">
    <source>
        <dbReference type="EMBL" id="CAF3768116.1"/>
    </source>
</evidence>
<reference evidence="2" key="1">
    <citation type="submission" date="2021-02" db="EMBL/GenBank/DDBJ databases">
        <authorList>
            <person name="Nowell W R."/>
        </authorList>
    </citation>
    <scope>NUCLEOTIDE SEQUENCE</scope>
</reference>
<gene>
    <name evidence="2" type="ORF">GPM918_LOCUS13529</name>
    <name evidence="1" type="ORF">OVA965_LOCUS2250</name>
    <name evidence="4" type="ORF">SRO942_LOCUS13529</name>
    <name evidence="3" type="ORF">TMI583_LOCUS2250</name>
</gene>